<dbReference type="Pfam" id="PF04075">
    <property type="entry name" value="F420H2_quin_red"/>
    <property type="match status" value="1"/>
</dbReference>
<dbReference type="NCBIfam" id="TIGR00026">
    <property type="entry name" value="hi_GC_TIGR00026"/>
    <property type="match status" value="1"/>
</dbReference>
<evidence type="ECO:0000313" key="1">
    <source>
        <dbReference type="EMBL" id="RMI32099.1"/>
    </source>
</evidence>
<dbReference type="SUPFAM" id="SSF50475">
    <property type="entry name" value="FMN-binding split barrel"/>
    <property type="match status" value="1"/>
</dbReference>
<gene>
    <name evidence="1" type="ORF">EBN03_13860</name>
</gene>
<dbReference type="InterPro" id="IPR012349">
    <property type="entry name" value="Split_barrel_FMN-bd"/>
</dbReference>
<dbReference type="EMBL" id="RFFH01000005">
    <property type="protein sequence ID" value="RMI32099.1"/>
    <property type="molecule type" value="Genomic_DNA"/>
</dbReference>
<organism evidence="1 2">
    <name type="scientific">Nocardia stercoris</name>
    <dbReference type="NCBI Taxonomy" id="2483361"/>
    <lineage>
        <taxon>Bacteria</taxon>
        <taxon>Bacillati</taxon>
        <taxon>Actinomycetota</taxon>
        <taxon>Actinomycetes</taxon>
        <taxon>Mycobacteriales</taxon>
        <taxon>Nocardiaceae</taxon>
        <taxon>Nocardia</taxon>
    </lineage>
</organism>
<dbReference type="AlphaFoldDB" id="A0A3M2L305"/>
<dbReference type="OrthoDB" id="4633749at2"/>
<name>A0A3M2L305_9NOCA</name>
<dbReference type="Gene3D" id="2.30.110.10">
    <property type="entry name" value="Electron Transport, Fmn-binding Protein, Chain A"/>
    <property type="match status" value="1"/>
</dbReference>
<protein>
    <submittedName>
        <fullName evidence="1">Nitroreductase family deazaflavin-dependent oxidoreductase</fullName>
    </submittedName>
</protein>
<dbReference type="Proteomes" id="UP000279275">
    <property type="component" value="Unassembled WGS sequence"/>
</dbReference>
<comment type="caution">
    <text evidence="1">The sequence shown here is derived from an EMBL/GenBank/DDBJ whole genome shotgun (WGS) entry which is preliminary data.</text>
</comment>
<dbReference type="RefSeq" id="WP_122188441.1">
    <property type="nucleotide sequence ID" value="NZ_RFFH01000005.1"/>
</dbReference>
<dbReference type="GO" id="GO:0016491">
    <property type="term" value="F:oxidoreductase activity"/>
    <property type="evidence" value="ECO:0007669"/>
    <property type="project" value="InterPro"/>
</dbReference>
<dbReference type="InterPro" id="IPR004378">
    <property type="entry name" value="F420H2_quin_Rdtase"/>
</dbReference>
<sequence>MSAAPSPAADLRRRITVLLQRYVVNPVGRRLAPYLPNEAVLETVGRKSGLPRPTPIGGQLDGATFMFVSEFGRKSQYVRNLEVNPRVRLQIKGQWYPGTATVLDGDDAHERVRRLPKPNSLLVRLIGTDLLTIRIDLDSAP</sequence>
<reference evidence="1 2" key="1">
    <citation type="submission" date="2018-10" db="EMBL/GenBank/DDBJ databases">
        <title>Isolation from cow dung.</title>
        <authorList>
            <person name="Ling L."/>
        </authorList>
    </citation>
    <scope>NUCLEOTIDE SEQUENCE [LARGE SCALE GENOMIC DNA]</scope>
    <source>
        <strain evidence="1 2">NEAU-LL90</strain>
    </source>
</reference>
<accession>A0A3M2L305</accession>
<proteinExistence type="predicted"/>
<keyword evidence="2" id="KW-1185">Reference proteome</keyword>
<evidence type="ECO:0000313" key="2">
    <source>
        <dbReference type="Proteomes" id="UP000279275"/>
    </source>
</evidence>